<organism evidence="2 3">
    <name type="scientific">Coniella lustricola</name>
    <dbReference type="NCBI Taxonomy" id="2025994"/>
    <lineage>
        <taxon>Eukaryota</taxon>
        <taxon>Fungi</taxon>
        <taxon>Dikarya</taxon>
        <taxon>Ascomycota</taxon>
        <taxon>Pezizomycotina</taxon>
        <taxon>Sordariomycetes</taxon>
        <taxon>Sordariomycetidae</taxon>
        <taxon>Diaporthales</taxon>
        <taxon>Schizoparmaceae</taxon>
        <taxon>Coniella</taxon>
    </lineage>
</organism>
<dbReference type="OrthoDB" id="47059at2759"/>
<dbReference type="Gene3D" id="3.40.630.30">
    <property type="match status" value="2"/>
</dbReference>
<dbReference type="PROSITE" id="PS51186">
    <property type="entry name" value="GNAT"/>
    <property type="match status" value="1"/>
</dbReference>
<proteinExistence type="predicted"/>
<evidence type="ECO:0000259" key="1">
    <source>
        <dbReference type="PROSITE" id="PS51186"/>
    </source>
</evidence>
<dbReference type="EMBL" id="KZ678461">
    <property type="protein sequence ID" value="PSR83353.1"/>
    <property type="molecule type" value="Genomic_DNA"/>
</dbReference>
<dbReference type="Pfam" id="PF00583">
    <property type="entry name" value="Acetyltransf_1"/>
    <property type="match status" value="1"/>
</dbReference>
<dbReference type="GO" id="GO:0016747">
    <property type="term" value="F:acyltransferase activity, transferring groups other than amino-acyl groups"/>
    <property type="evidence" value="ECO:0007669"/>
    <property type="project" value="InterPro"/>
</dbReference>
<name>A0A2T3A5S6_9PEZI</name>
<dbReference type="InterPro" id="IPR016181">
    <property type="entry name" value="Acyl_CoA_acyltransferase"/>
</dbReference>
<dbReference type="AlphaFoldDB" id="A0A2T3A5S6"/>
<dbReference type="Proteomes" id="UP000241462">
    <property type="component" value="Unassembled WGS sequence"/>
</dbReference>
<dbReference type="SUPFAM" id="SSF55729">
    <property type="entry name" value="Acyl-CoA N-acyltransferases (Nat)"/>
    <property type="match status" value="2"/>
</dbReference>
<gene>
    <name evidence="2" type="ORF">BD289DRAFT_461359</name>
</gene>
<dbReference type="CDD" id="cd04301">
    <property type="entry name" value="NAT_SF"/>
    <property type="match status" value="1"/>
</dbReference>
<keyword evidence="3" id="KW-1185">Reference proteome</keyword>
<feature type="domain" description="N-acetyltransferase" evidence="1">
    <location>
        <begin position="184"/>
        <end position="351"/>
    </location>
</feature>
<sequence length="511" mass="56531">MLLHDQASNIPLFGILNRGDLLLLLTPVVFPLHVGSSRDPFEPLGKALAKHHPWVRHVPYTARGGITSTHVGFIKRARIVVFVICGPPSPGQPSQVEMSNLVQGIGERRPHIVVTCCEIRDLDGKITSSPTVLQLSGYSSRELEAGADILFHGQPEQSPAPTLNLSTTRQILDPTTSTPPPPPPTSWKVTAWNQARDVPDIYELWNECMPPQFKLRQASLLQVLQRDGYANHYIVRQAGTNRILGFCATYITYLDSKGDVLVGSIATLLVRTSHQCQGIGSRLHEEAMRGFKKTRGVSRLQLGSTFPRIFYGLPTDHPAEAWFKRRGWRMDGSVPGAGQETNDWLLAFNDWPTGNYPSLGVSFKPCGFGDFERVLEVAEQVASQNNHMGWYDQYAKLADSMAMSDIVIGVRGDEIVATAITYTMHSDNPTASDIPWAGLISDDTGGVTCICITDLANRDTLMVRLLDTCVQTLRQQGKNRMYIDAVKGGEAGFPSIGFQKWATYRDVWMDV</sequence>
<accession>A0A2T3A5S6</accession>
<dbReference type="InterPro" id="IPR000182">
    <property type="entry name" value="GNAT_dom"/>
</dbReference>
<evidence type="ECO:0000313" key="2">
    <source>
        <dbReference type="EMBL" id="PSR83353.1"/>
    </source>
</evidence>
<protein>
    <recommendedName>
        <fullName evidence="1">N-acetyltransferase domain-containing protein</fullName>
    </recommendedName>
</protein>
<reference evidence="2 3" key="1">
    <citation type="journal article" date="2018" name="Mycol. Prog.">
        <title>Coniella lustricola, a new species from submerged detritus.</title>
        <authorList>
            <person name="Raudabaugh D.B."/>
            <person name="Iturriaga T."/>
            <person name="Carver A."/>
            <person name="Mondo S."/>
            <person name="Pangilinan J."/>
            <person name="Lipzen A."/>
            <person name="He G."/>
            <person name="Amirebrahimi M."/>
            <person name="Grigoriev I.V."/>
            <person name="Miller A.N."/>
        </authorList>
    </citation>
    <scope>NUCLEOTIDE SEQUENCE [LARGE SCALE GENOMIC DNA]</scope>
    <source>
        <strain evidence="2 3">B22-T-1</strain>
    </source>
</reference>
<dbReference type="InParanoid" id="A0A2T3A5S6"/>
<evidence type="ECO:0000313" key="3">
    <source>
        <dbReference type="Proteomes" id="UP000241462"/>
    </source>
</evidence>